<organism evidence="2 3">
    <name type="scientific">Halapricum desulfuricans</name>
    <dbReference type="NCBI Taxonomy" id="2841257"/>
    <lineage>
        <taxon>Archaea</taxon>
        <taxon>Methanobacteriati</taxon>
        <taxon>Methanobacteriota</taxon>
        <taxon>Stenosarchaea group</taxon>
        <taxon>Halobacteria</taxon>
        <taxon>Halobacteriales</taxon>
        <taxon>Haloarculaceae</taxon>
        <taxon>Halapricum</taxon>
    </lineage>
</organism>
<dbReference type="Proteomes" id="UP000662973">
    <property type="component" value="Chromosome"/>
</dbReference>
<feature type="transmembrane region" description="Helical" evidence="1">
    <location>
        <begin position="252"/>
        <end position="271"/>
    </location>
</feature>
<feature type="transmembrane region" description="Helical" evidence="1">
    <location>
        <begin position="283"/>
        <end position="309"/>
    </location>
</feature>
<dbReference type="EMBL" id="CP064788">
    <property type="protein sequence ID" value="QSG09702.1"/>
    <property type="molecule type" value="Genomic_DNA"/>
</dbReference>
<accession>A0A897NAF3</accession>
<keyword evidence="1" id="KW-0812">Transmembrane</keyword>
<protein>
    <submittedName>
        <fullName evidence="2">Putative membrane protein</fullName>
    </submittedName>
</protein>
<keyword evidence="1" id="KW-1133">Transmembrane helix</keyword>
<dbReference type="InterPro" id="IPR058278">
    <property type="entry name" value="DUF7972"/>
</dbReference>
<keyword evidence="1" id="KW-0472">Membrane</keyword>
<name>A0A897NAF3_9EURY</name>
<keyword evidence="3" id="KW-1185">Reference proteome</keyword>
<dbReference type="Pfam" id="PF25927">
    <property type="entry name" value="DUF7972"/>
    <property type="match status" value="1"/>
</dbReference>
<sequence>MSGEPGDTMRERADESSRVLWLLLNADRWLVTALLSAILFCSIVVVGLLVSEPGFRAGDPIETLYQALITSTVTGVTLVLTLSQLVLSQELGSAGDQRERMRGALSFRRDVADAVDTAVSPAEPSAFLRALVGATRDRAEAIDGALTDLEPDARNRVTSYLDAVIENADGVIEQLDGATFGEFDVVRAALNYNYSWKLYEGRSIRETDDIDLPEAAVAELESLLDLLELFGSAREHFKTLYFQWELSNLSRTLLYTAVPALAVAVSSLLFLDPSAIDGATAGVPHALVLVAATTTVSLVPFTILLAYVLRIVTVTKRTLSIGPFILRETDRSGDISERT</sequence>
<gene>
    <name evidence="2" type="ORF">HSR122_2324</name>
</gene>
<dbReference type="AlphaFoldDB" id="A0A897NAF3"/>
<feature type="transmembrane region" description="Helical" evidence="1">
    <location>
        <begin position="29"/>
        <end position="50"/>
    </location>
</feature>
<dbReference type="RefSeq" id="WP_229109894.1">
    <property type="nucleotide sequence ID" value="NZ_CP064788.1"/>
</dbReference>
<dbReference type="KEGG" id="hds:HSR122_2324"/>
<proteinExistence type="predicted"/>
<evidence type="ECO:0000256" key="1">
    <source>
        <dbReference type="SAM" id="Phobius"/>
    </source>
</evidence>
<evidence type="ECO:0000313" key="2">
    <source>
        <dbReference type="EMBL" id="QSG09702.1"/>
    </source>
</evidence>
<dbReference type="GeneID" id="68852932"/>
<evidence type="ECO:0000313" key="3">
    <source>
        <dbReference type="Proteomes" id="UP000662973"/>
    </source>
</evidence>
<reference evidence="2 3" key="1">
    <citation type="submission" date="2020-11" db="EMBL/GenBank/DDBJ databases">
        <title>Carbohydrate-dependent, anaerobic sulfur respiration: A novel catabolism in halophilic archaea.</title>
        <authorList>
            <person name="Sorokin D.Y."/>
            <person name="Messina E."/>
            <person name="Smedile F."/>
            <person name="La Cono V."/>
            <person name="Hallsworth J.E."/>
            <person name="Yakimov M.M."/>
        </authorList>
    </citation>
    <scope>NUCLEOTIDE SEQUENCE [LARGE SCALE GENOMIC DNA]</scope>
    <source>
        <strain evidence="2 3">HSR12-2</strain>
    </source>
</reference>